<dbReference type="AlphaFoldDB" id="A0AAE9H7J2"/>
<dbReference type="RefSeq" id="WP_247966374.1">
    <property type="nucleotide sequence ID" value="NZ_CP095873.1"/>
</dbReference>
<evidence type="ECO:0000313" key="2">
    <source>
        <dbReference type="Proteomes" id="UP000830925"/>
    </source>
</evidence>
<protein>
    <submittedName>
        <fullName evidence="1">Uncharacterized protein</fullName>
    </submittedName>
</protein>
<accession>A0AAE9H7J2</accession>
<organism evidence="1 2">
    <name type="scientific">Alcaligenes faecalis</name>
    <dbReference type="NCBI Taxonomy" id="511"/>
    <lineage>
        <taxon>Bacteria</taxon>
        <taxon>Pseudomonadati</taxon>
        <taxon>Pseudomonadota</taxon>
        <taxon>Betaproteobacteria</taxon>
        <taxon>Burkholderiales</taxon>
        <taxon>Alcaligenaceae</taxon>
        <taxon>Alcaligenes</taxon>
    </lineage>
</organism>
<proteinExistence type="predicted"/>
<reference evidence="1" key="1">
    <citation type="submission" date="2022-04" db="EMBL/GenBank/DDBJ databases">
        <title>Genomic mining of Alcaligenes faecalis D334 producing ectoin and derivatives.</title>
        <authorList>
            <person name="Doan V.T."/>
            <person name="Quach N.T."/>
            <person name="Vu T.-H.-N."/>
            <person name="Phi Q.-T."/>
        </authorList>
    </citation>
    <scope>NUCLEOTIDE SEQUENCE</scope>
    <source>
        <strain evidence="1">D334</strain>
    </source>
</reference>
<evidence type="ECO:0000313" key="1">
    <source>
        <dbReference type="EMBL" id="UPL21893.1"/>
    </source>
</evidence>
<dbReference type="EMBL" id="CP095873">
    <property type="protein sequence ID" value="UPL21893.1"/>
    <property type="molecule type" value="Genomic_DNA"/>
</dbReference>
<sequence>MLESAQVSIFMLAYSAARTLAIAKRIADRVKVLMCQANQGASKAHKALLRVSVGYHLPATTPMTHYRVQPESCSSKKVRNLQWRTYHNALGSPTLENTGLVMLYGAKALCLHLRFPVGVDRTDS</sequence>
<gene>
    <name evidence="1" type="ORF">MXF72_02095</name>
</gene>
<name>A0AAE9H7J2_ALCFA</name>
<dbReference type="Proteomes" id="UP000830925">
    <property type="component" value="Chromosome"/>
</dbReference>